<dbReference type="PROSITE" id="PS51257">
    <property type="entry name" value="PROKAR_LIPOPROTEIN"/>
    <property type="match status" value="1"/>
</dbReference>
<evidence type="ECO:0000313" key="2">
    <source>
        <dbReference type="Proteomes" id="UP000017559"/>
    </source>
</evidence>
<dbReference type="PANTHER" id="PTHR11439:SF467">
    <property type="entry name" value="INTEGRASE CATALYTIC DOMAIN-CONTAINING PROTEIN"/>
    <property type="match status" value="1"/>
</dbReference>
<comment type="caution">
    <text evidence="1">The sequence shown here is derived from an EMBL/GenBank/DDBJ whole genome shotgun (WGS) entry which is preliminary data.</text>
</comment>
<dbReference type="CDD" id="cd09272">
    <property type="entry name" value="RNase_HI_RT_Ty1"/>
    <property type="match status" value="1"/>
</dbReference>
<name>V2WKZ8_MONRO</name>
<protein>
    <submittedName>
        <fullName evidence="1">Retrovirus-related pol polyprotein</fullName>
    </submittedName>
</protein>
<sequence>MRPDIAFALSQITTFSACPEDQHVQALKHICVYLNSTWKLWLAYGTSTTADTDKSNVSIGYSDADGMSNPDQRSVSGYIYMINQGAVSWSSKQQTIVTLSTTEAKYNALTHAAKEGIWIRSFISKIFSRKASPMLLYTDNKEAASIAYRDKFHTRTKHINIKFHFI</sequence>
<accession>V2WKZ8</accession>
<keyword evidence="2" id="KW-1185">Reference proteome</keyword>
<dbReference type="EMBL" id="AWSO01002008">
    <property type="protein sequence ID" value="ESK82252.1"/>
    <property type="molecule type" value="Genomic_DNA"/>
</dbReference>
<evidence type="ECO:0000313" key="1">
    <source>
        <dbReference type="EMBL" id="ESK82252.1"/>
    </source>
</evidence>
<proteinExistence type="predicted"/>
<dbReference type="OrthoDB" id="3344688at2759"/>
<dbReference type="STRING" id="1381753.V2WKZ8"/>
<dbReference type="KEGG" id="mrr:Moror_15508"/>
<dbReference type="AlphaFoldDB" id="V2WKZ8"/>
<dbReference type="PANTHER" id="PTHR11439">
    <property type="entry name" value="GAG-POL-RELATED RETROTRANSPOSON"/>
    <property type="match status" value="1"/>
</dbReference>
<reference evidence="1 2" key="1">
    <citation type="journal article" date="2014" name="BMC Genomics">
        <title>Genome and secretome analysis of the hemibiotrophic fungal pathogen, Moniliophthora roreri, which causes frosty pod rot disease of cacao: mechanisms of the biotrophic and necrotrophic phases.</title>
        <authorList>
            <person name="Meinhardt L.W."/>
            <person name="Costa G.G.L."/>
            <person name="Thomazella D.P.T."/>
            <person name="Teixeira P.J.P.L."/>
            <person name="Carazzolle M.F."/>
            <person name="Schuster S.C."/>
            <person name="Carlson J.E."/>
            <person name="Guiltinan M.J."/>
            <person name="Mieczkowski P."/>
            <person name="Farmer A."/>
            <person name="Ramaraj T."/>
            <person name="Crozier J."/>
            <person name="Davis R.E."/>
            <person name="Shao J."/>
            <person name="Melnick R.L."/>
            <person name="Pereira G.A.G."/>
            <person name="Bailey B.A."/>
        </authorList>
    </citation>
    <scope>NUCLEOTIDE SEQUENCE [LARGE SCALE GENOMIC DNA]</scope>
    <source>
        <strain evidence="1 2">MCA 2997</strain>
    </source>
</reference>
<gene>
    <name evidence="1" type="ORF">Moror_15508</name>
</gene>
<dbReference type="HOGENOM" id="CLU_001650_6_2_1"/>
<organism evidence="1 2">
    <name type="scientific">Moniliophthora roreri (strain MCA 2997)</name>
    <name type="common">Cocoa frosty pod rot fungus</name>
    <name type="synonym">Crinipellis roreri</name>
    <dbReference type="NCBI Taxonomy" id="1381753"/>
    <lineage>
        <taxon>Eukaryota</taxon>
        <taxon>Fungi</taxon>
        <taxon>Dikarya</taxon>
        <taxon>Basidiomycota</taxon>
        <taxon>Agaricomycotina</taxon>
        <taxon>Agaricomycetes</taxon>
        <taxon>Agaricomycetidae</taxon>
        <taxon>Agaricales</taxon>
        <taxon>Marasmiineae</taxon>
        <taxon>Marasmiaceae</taxon>
        <taxon>Moniliophthora</taxon>
    </lineage>
</organism>
<dbReference type="Proteomes" id="UP000017559">
    <property type="component" value="Unassembled WGS sequence"/>
</dbReference>